<name>A0A022W3M2_TRIRU</name>
<feature type="domain" description="Aminoglycoside phosphotransferase" evidence="1">
    <location>
        <begin position="107"/>
        <end position="297"/>
    </location>
</feature>
<dbReference type="InterPro" id="IPR002575">
    <property type="entry name" value="Aminoglycoside_PTrfase"/>
</dbReference>
<accession>A0A022W3M2</accession>
<dbReference type="AlphaFoldDB" id="A0A022W3M2"/>
<dbReference type="EMBL" id="KK207842">
    <property type="protein sequence ID" value="EZF52731.1"/>
    <property type="molecule type" value="Genomic_DNA"/>
</dbReference>
<dbReference type="Gene3D" id="3.90.1200.10">
    <property type="match status" value="1"/>
</dbReference>
<organism evidence="2">
    <name type="scientific">Trichophyton rubrum CBS 288.86</name>
    <dbReference type="NCBI Taxonomy" id="1215330"/>
    <lineage>
        <taxon>Eukaryota</taxon>
        <taxon>Fungi</taxon>
        <taxon>Dikarya</taxon>
        <taxon>Ascomycota</taxon>
        <taxon>Pezizomycotina</taxon>
        <taxon>Eurotiomycetes</taxon>
        <taxon>Eurotiomycetidae</taxon>
        <taxon>Onygenales</taxon>
        <taxon>Arthrodermataceae</taxon>
        <taxon>Trichophyton</taxon>
    </lineage>
</organism>
<dbReference type="Proteomes" id="UP000023758">
    <property type="component" value="Unassembled WGS sequence"/>
</dbReference>
<evidence type="ECO:0000259" key="1">
    <source>
        <dbReference type="Pfam" id="PF01636"/>
    </source>
</evidence>
<evidence type="ECO:0000313" key="2">
    <source>
        <dbReference type="EMBL" id="EZF52731.1"/>
    </source>
</evidence>
<protein>
    <recommendedName>
        <fullName evidence="1">Aminoglycoside phosphotransferase domain-containing protein</fullName>
    </recommendedName>
</protein>
<dbReference type="SUPFAM" id="SSF56112">
    <property type="entry name" value="Protein kinase-like (PK-like)"/>
    <property type="match status" value="1"/>
</dbReference>
<proteinExistence type="predicted"/>
<dbReference type="Pfam" id="PF01636">
    <property type="entry name" value="APH"/>
    <property type="match status" value="1"/>
</dbReference>
<dbReference type="InterPro" id="IPR051678">
    <property type="entry name" value="AGP_Transferase"/>
</dbReference>
<gene>
    <name evidence="2" type="ORF">H103_04191</name>
</gene>
<dbReference type="HOGENOM" id="CLU_021768_0_0_1"/>
<reference evidence="2" key="1">
    <citation type="submission" date="2014-02" db="EMBL/GenBank/DDBJ databases">
        <title>The Genome Sequence of Trichophyton rubrum (morphotype fischeri) CBS 288.86.</title>
        <authorList>
            <consortium name="The Broad Institute Genomics Platform"/>
            <person name="Cuomo C.A."/>
            <person name="White T.C."/>
            <person name="Graser Y."/>
            <person name="Martinez-Rossi N."/>
            <person name="Heitman J."/>
            <person name="Young S.K."/>
            <person name="Zeng Q."/>
            <person name="Gargeya S."/>
            <person name="Abouelleil A."/>
            <person name="Alvarado L."/>
            <person name="Chapman S.B."/>
            <person name="Gainer-Dewar J."/>
            <person name="Goldberg J."/>
            <person name="Griggs A."/>
            <person name="Gujja S."/>
            <person name="Hansen M."/>
            <person name="Howarth C."/>
            <person name="Imamovic A."/>
            <person name="Larimer J."/>
            <person name="Martinez D."/>
            <person name="Murphy C."/>
            <person name="Pearson M.D."/>
            <person name="Persinoti G."/>
            <person name="Poon T."/>
            <person name="Priest M."/>
            <person name="Roberts A.D."/>
            <person name="Saif S."/>
            <person name="Shea T.D."/>
            <person name="Sykes S.N."/>
            <person name="Wortman J."/>
            <person name="Nusbaum C."/>
            <person name="Birren B."/>
        </authorList>
    </citation>
    <scope>NUCLEOTIDE SEQUENCE [LARGE SCALE GENOMIC DNA]</scope>
    <source>
        <strain evidence="2">CBS 288.86</strain>
    </source>
</reference>
<dbReference type="PANTHER" id="PTHR21310:SF54">
    <property type="entry name" value="AMINOGLYCOSIDE PHOSPHOTRANSFERASE DOMAIN-CONTAINING PROTEIN"/>
    <property type="match status" value="1"/>
</dbReference>
<dbReference type="InterPro" id="IPR011009">
    <property type="entry name" value="Kinase-like_dom_sf"/>
</dbReference>
<sequence>MAPSRIEDSNLSTLDTKRIETRIKPKLLLSQLPSDEMNTVDFRGSSFFKTNENLPTPDEVMAMSNYPHKTFYDPPPVIFDHLGLLVKFGKRITIAEAQCMWAMKELFGDKVPVPELFGWRVRNGIVFIYMQLVRGDTLADRWDDMPEKDKISICHDLHGIITSLRELQYDDTCGPFIGSINRRNVRDYIFLTHPLGGPFKNIRQFHDWISSLPLIGLSVPSDYVDPYRPYLPDDATIKFTHADIHGRNIIISRGNSPKILALIDWEQSGWYPEYWEWCKACYTSHYDSEWRKKWMSKFLTPYHDEHLIFAEYTHFMGAI</sequence>
<dbReference type="PANTHER" id="PTHR21310">
    <property type="entry name" value="AMINOGLYCOSIDE PHOSPHOTRANSFERASE-RELATED-RELATED"/>
    <property type="match status" value="1"/>
</dbReference>
<dbReference type="OrthoDB" id="2906425at2759"/>